<proteinExistence type="predicted"/>
<organism evidence="1 2">
    <name type="scientific">Gracilibacillus pellucidus</name>
    <dbReference type="NCBI Taxonomy" id="3095368"/>
    <lineage>
        <taxon>Bacteria</taxon>
        <taxon>Bacillati</taxon>
        <taxon>Bacillota</taxon>
        <taxon>Bacilli</taxon>
        <taxon>Bacillales</taxon>
        <taxon>Bacillaceae</taxon>
        <taxon>Gracilibacillus</taxon>
    </lineage>
</organism>
<dbReference type="Proteomes" id="UP001277972">
    <property type="component" value="Unassembled WGS sequence"/>
</dbReference>
<protein>
    <submittedName>
        <fullName evidence="1">Uncharacterized protein</fullName>
    </submittedName>
</protein>
<dbReference type="EMBL" id="JAWZSR010000011">
    <property type="protein sequence ID" value="MDX8047404.1"/>
    <property type="molecule type" value="Genomic_DNA"/>
</dbReference>
<gene>
    <name evidence="1" type="ORF">SH601_15650</name>
</gene>
<comment type="caution">
    <text evidence="1">The sequence shown here is derived from an EMBL/GenBank/DDBJ whole genome shotgun (WGS) entry which is preliminary data.</text>
</comment>
<sequence>MYKEAIMTTLIILSSLVVLNKFKKRLHRANHHIIFEVKLSKEHNASTFIDRVQYPIEIREFDISNENPETTKIRMILMQSIKRSVIIYLRGCWNRKKLGK</sequence>
<evidence type="ECO:0000313" key="2">
    <source>
        <dbReference type="Proteomes" id="UP001277972"/>
    </source>
</evidence>
<reference evidence="1" key="1">
    <citation type="submission" date="2023-11" db="EMBL/GenBank/DDBJ databases">
        <title>Gracilibacillus pellucida a moderately halophilic bacterium isolated from saline soil in Xinjiang province.</title>
        <authorList>
            <person name="Zhang Z."/>
            <person name="Tan F."/>
            <person name="Wang Y."/>
            <person name="Xia M."/>
        </authorList>
    </citation>
    <scope>NUCLEOTIDE SEQUENCE</scope>
    <source>
        <strain evidence="1">S3-1-1</strain>
    </source>
</reference>
<name>A0ACC6M8V6_9BACI</name>
<evidence type="ECO:0000313" key="1">
    <source>
        <dbReference type="EMBL" id="MDX8047404.1"/>
    </source>
</evidence>
<accession>A0ACC6M8V6</accession>
<keyword evidence="2" id="KW-1185">Reference proteome</keyword>